<dbReference type="GO" id="GO:0030479">
    <property type="term" value="C:actin cortical patch"/>
    <property type="evidence" value="ECO:0007669"/>
    <property type="project" value="TreeGrafter"/>
</dbReference>
<accession>A0A162MR89</accession>
<keyword evidence="3" id="KW-1185">Reference proteome</keyword>
<evidence type="ECO:0000313" key="2">
    <source>
        <dbReference type="EMBL" id="OAA65620.1"/>
    </source>
</evidence>
<comment type="caution">
    <text evidence="2">The sequence shown here is derived from an EMBL/GenBank/DDBJ whole genome shotgun (WGS) entry which is preliminary data.</text>
</comment>
<dbReference type="Pfam" id="PF09949">
    <property type="entry name" value="APP1_cat"/>
    <property type="match status" value="1"/>
</dbReference>
<sequence length="384" mass="40759">MSSTSDDASDRTAGSAVGSARAAASADADAASATLGATAFDAARSLLPAVASTHPGAVNAHRLQLLTREKRRFAALEAGLPDRSSLAARGLNPHPTCGVVDAVQAVVDKLGAGAVDDAALATIEARITPFLQDILPGRQVAALHGTDWRLLFSPGGRDGLSSDTLFTPPTGWGVISDIDDTIKRTQTSDPLGILQTTFVDAPTPIPGMPELYARLHARMGPAAPFFYLSASPYNLYPFLHAFRRAHYPTGALLLRDATPMSVAGLLATLTLGTQAYKVDRMRRLHKQLPGKTFVCIGDSTQSDPEAYGEIYRTFPGWVKLILIRKVTDIAALGIEEKNEPARFEKAFEGVPASVWHVFEDPAECYALAERVLGDGDGTEAAPEA</sequence>
<dbReference type="STRING" id="1081102.A0A162MR89"/>
<dbReference type="PANTHER" id="PTHR28208">
    <property type="entry name" value="PHOSPHATIDATE PHOSPHATASE APP1"/>
    <property type="match status" value="1"/>
</dbReference>
<protein>
    <submittedName>
        <fullName evidence="2">Actin filament organization protein app1</fullName>
    </submittedName>
</protein>
<reference evidence="2 3" key="1">
    <citation type="journal article" date="2016" name="Genome Biol. Evol.">
        <title>Divergent and convergent evolution of fungal pathogenicity.</title>
        <authorList>
            <person name="Shang Y."/>
            <person name="Xiao G."/>
            <person name="Zheng P."/>
            <person name="Cen K."/>
            <person name="Zhan S."/>
            <person name="Wang C."/>
        </authorList>
    </citation>
    <scope>NUCLEOTIDE SEQUENCE [LARGE SCALE GENOMIC DNA]</scope>
    <source>
        <strain evidence="2 3">RCEF 264</strain>
    </source>
</reference>
<dbReference type="GO" id="GO:0008195">
    <property type="term" value="F:phosphatidate phosphatase activity"/>
    <property type="evidence" value="ECO:0007669"/>
    <property type="project" value="InterPro"/>
</dbReference>
<dbReference type="EMBL" id="AZHD01000003">
    <property type="protein sequence ID" value="OAA65620.1"/>
    <property type="molecule type" value="Genomic_DNA"/>
</dbReference>
<dbReference type="Proteomes" id="UP000076874">
    <property type="component" value="Unassembled WGS sequence"/>
</dbReference>
<dbReference type="PANTHER" id="PTHR28208:SF1">
    <property type="entry name" value="FILAMENT ORGANIZATION PROTEIN APP1-LIKE, PUTATIVE (AFU_ORTHOLOGUE AFUA_1G06650)-RELATED"/>
    <property type="match status" value="1"/>
</dbReference>
<dbReference type="OrthoDB" id="414243at2759"/>
<evidence type="ECO:0000259" key="1">
    <source>
        <dbReference type="Pfam" id="PF09949"/>
    </source>
</evidence>
<dbReference type="AlphaFoldDB" id="A0A162MR89"/>
<organism evidence="2 3">
    <name type="scientific">Niveomyces insectorum RCEF 264</name>
    <dbReference type="NCBI Taxonomy" id="1081102"/>
    <lineage>
        <taxon>Eukaryota</taxon>
        <taxon>Fungi</taxon>
        <taxon>Dikarya</taxon>
        <taxon>Ascomycota</taxon>
        <taxon>Pezizomycotina</taxon>
        <taxon>Sordariomycetes</taxon>
        <taxon>Hypocreomycetidae</taxon>
        <taxon>Hypocreales</taxon>
        <taxon>Cordycipitaceae</taxon>
        <taxon>Niveomyces</taxon>
    </lineage>
</organism>
<feature type="domain" description="Phosphatidate phosphatase APP1 catalytic" evidence="1">
    <location>
        <begin position="172"/>
        <end position="325"/>
    </location>
</feature>
<dbReference type="InterPro" id="IPR052935">
    <property type="entry name" value="Mg2+_PAP"/>
</dbReference>
<name>A0A162MR89_9HYPO</name>
<evidence type="ECO:0000313" key="3">
    <source>
        <dbReference type="Proteomes" id="UP000076874"/>
    </source>
</evidence>
<proteinExistence type="predicted"/>
<gene>
    <name evidence="2" type="ORF">SPI_02407</name>
</gene>
<dbReference type="InterPro" id="IPR019236">
    <property type="entry name" value="APP1_cat"/>
</dbReference>